<dbReference type="EMBL" id="LMWU01000018">
    <property type="protein sequence ID" value="KUN69846.1"/>
    <property type="molecule type" value="Genomic_DNA"/>
</dbReference>
<dbReference type="Pfam" id="PF00149">
    <property type="entry name" value="Metallophos"/>
    <property type="match status" value="1"/>
</dbReference>
<accession>A0A101S9K7</accession>
<protein>
    <submittedName>
        <fullName evidence="6">Metallophosphoesterase</fullName>
    </submittedName>
</protein>
<reference evidence="6 7" key="1">
    <citation type="submission" date="2015-10" db="EMBL/GenBank/DDBJ databases">
        <title>Draft genome sequence of Streptomyces canus DSM 40017, type strain for the species Streptomyces canus.</title>
        <authorList>
            <person name="Ruckert C."/>
            <person name="Winkler A."/>
            <person name="Kalinowski J."/>
            <person name="Kampfer P."/>
            <person name="Glaeser S."/>
        </authorList>
    </citation>
    <scope>NUCLEOTIDE SEQUENCE [LARGE SCALE GENOMIC DNA]</scope>
    <source>
        <strain evidence="6 7">DSM 40017</strain>
    </source>
</reference>
<dbReference type="Gene3D" id="3.60.21.10">
    <property type="match status" value="1"/>
</dbReference>
<evidence type="ECO:0000256" key="3">
    <source>
        <dbReference type="ARBA" id="ARBA00023004"/>
    </source>
</evidence>
<dbReference type="AlphaFoldDB" id="A0A101S9K7"/>
<dbReference type="GO" id="GO:0016787">
    <property type="term" value="F:hydrolase activity"/>
    <property type="evidence" value="ECO:0007669"/>
    <property type="project" value="UniProtKB-KW"/>
</dbReference>
<evidence type="ECO:0000313" key="7">
    <source>
        <dbReference type="Proteomes" id="UP000053669"/>
    </source>
</evidence>
<evidence type="ECO:0000256" key="2">
    <source>
        <dbReference type="ARBA" id="ARBA00022801"/>
    </source>
</evidence>
<dbReference type="PANTHER" id="PTHR42988:SF2">
    <property type="entry name" value="CYCLIC NUCLEOTIDE PHOSPHODIESTERASE CBUA0032-RELATED"/>
    <property type="match status" value="1"/>
</dbReference>
<dbReference type="STRING" id="58343.AQJ46_19000"/>
<evidence type="ECO:0000259" key="5">
    <source>
        <dbReference type="Pfam" id="PF00149"/>
    </source>
</evidence>
<dbReference type="InterPro" id="IPR004843">
    <property type="entry name" value="Calcineurin-like_PHP"/>
</dbReference>
<evidence type="ECO:0000256" key="1">
    <source>
        <dbReference type="ARBA" id="ARBA00022723"/>
    </source>
</evidence>
<proteinExistence type="inferred from homology"/>
<keyword evidence="2" id="KW-0378">Hydrolase</keyword>
<keyword evidence="1" id="KW-0479">Metal-binding</keyword>
<gene>
    <name evidence="6" type="ORF">AQJ46_19000</name>
</gene>
<dbReference type="Proteomes" id="UP000053669">
    <property type="component" value="Unassembled WGS sequence"/>
</dbReference>
<dbReference type="SUPFAM" id="SSF56300">
    <property type="entry name" value="Metallo-dependent phosphatases"/>
    <property type="match status" value="1"/>
</dbReference>
<dbReference type="InterPro" id="IPR050884">
    <property type="entry name" value="CNP_phosphodiesterase-III"/>
</dbReference>
<evidence type="ECO:0000256" key="4">
    <source>
        <dbReference type="ARBA" id="ARBA00025742"/>
    </source>
</evidence>
<sequence length="305" mass="32922">MRILHLSDTHVERTDAPNRNGVNATDSLRLMLAELRHLRDVDAVVVTGDIANEGDVEAYTAVRELMGAFAQPLDAPVFYTTGNHDEREAFGKVLGSGHPDPERLLETAASERAAVSTVGGYRFVTLDSLVPGEVYGRISAAQLDWLREVLSTPAEHGTVLAFHHPPLGLGLSVTQSVFGLLNPGELASAIRGSDVRVLLTGHFHLQLFGMLEAVPVWVTPGVVNRIDLTTPYGTERAVRGASASLVELGGPASPMFHTFHARDPRAHETVYQLDEERTRAVLEKYGPAALADGDLVDSRKGNGLK</sequence>
<keyword evidence="3" id="KW-0408">Iron</keyword>
<dbReference type="RefSeq" id="WP_059206710.1">
    <property type="nucleotide sequence ID" value="NZ_KQ948660.1"/>
</dbReference>
<comment type="caution">
    <text evidence="6">The sequence shown here is derived from an EMBL/GenBank/DDBJ whole genome shotgun (WGS) entry which is preliminary data.</text>
</comment>
<comment type="similarity">
    <text evidence="4">Belongs to the cyclic nucleotide phosphodiesterase class-III family.</text>
</comment>
<dbReference type="GO" id="GO:0046872">
    <property type="term" value="F:metal ion binding"/>
    <property type="evidence" value="ECO:0007669"/>
    <property type="project" value="UniProtKB-KW"/>
</dbReference>
<evidence type="ECO:0000313" key="6">
    <source>
        <dbReference type="EMBL" id="KUN69846.1"/>
    </source>
</evidence>
<feature type="domain" description="Calcineurin-like phosphoesterase" evidence="5">
    <location>
        <begin position="1"/>
        <end position="204"/>
    </location>
</feature>
<name>A0A101S9K7_9ACTN</name>
<dbReference type="PANTHER" id="PTHR42988">
    <property type="entry name" value="PHOSPHOHYDROLASE"/>
    <property type="match status" value="1"/>
</dbReference>
<organism evidence="6 7">
    <name type="scientific">Streptomyces canus</name>
    <dbReference type="NCBI Taxonomy" id="58343"/>
    <lineage>
        <taxon>Bacteria</taxon>
        <taxon>Bacillati</taxon>
        <taxon>Actinomycetota</taxon>
        <taxon>Actinomycetes</taxon>
        <taxon>Kitasatosporales</taxon>
        <taxon>Streptomycetaceae</taxon>
        <taxon>Streptomyces</taxon>
        <taxon>Streptomyces aurantiacus group</taxon>
    </lineage>
</organism>
<dbReference type="InterPro" id="IPR029052">
    <property type="entry name" value="Metallo-depent_PP-like"/>
</dbReference>